<name>A0A438JEI7_VITVI</name>
<dbReference type="InterPro" id="IPR043502">
    <property type="entry name" value="DNA/RNA_pol_sf"/>
</dbReference>
<dbReference type="GO" id="GO:0004519">
    <property type="term" value="F:endonuclease activity"/>
    <property type="evidence" value="ECO:0007669"/>
    <property type="project" value="UniProtKB-KW"/>
</dbReference>
<dbReference type="InterPro" id="IPR021109">
    <property type="entry name" value="Peptidase_aspartic_dom_sf"/>
</dbReference>
<sequence>MSLMEAMKRFMVIQPPSFNGEPNAEVPEHWLRRMKRILVGLDILEEMRVSLVTYMLVDKADFWWESMKRVYDTGVMTWEEFERIFLGKFALGMISEEGEKARRTLRKPTKFGSKEGIEKGNKEWGKEVSKVLRGQLLIEYVMVVGRETTYEGLAHCGAHNRLDLNLKKVFNNNRGKGRQAPRRVFALTPTEPEEDALLVKGMILVYSTWVRVLFDTGATHSFISASCANTLGLKMEMVENLLLIKSPMGTNSRVDRICKGCVITLANRALKVDLRILDMIGYDVILGMDWLTVYRALIDCHRRKIIFCLPDEFEEKAQKDITEIPVVRKFQDVFPYELPGLPPHKEFDFSIEDGASGVEGVENSVGGIVEKLNRVIVKNKYPLPRIDDLFDQLKGAKYFSKIDLRTRYHQLRVREEDVPKTAFRTRYGHYEFLVMPFGLTNAPTAFMDLMNIIFCAYLDQFVIVFVDDILIYSRSLEEHKQHLVTTLRTLRRHQLYGKLDKSEFWLTEVNFLGHVVYEVRIAVDHSKVEAIQEWQKPTNVFEDLNSKQRKWMETLEDYDFALHYHPRKANVVVDALSRKSYGQLSSLGLREFEMHAVIEDFEPCLGWEGHVDAHRAKYTIHPGNTKMYHDLKRQFWLLQPLPIPEWKWDHITMDFVIGLPRTRSKKNGVWVIVDHLTKSSHFLAMKTTDSMNSLAKLYIQEIVRLHGIPLTIVSDMDPKFTSQFWQSLQRALGFQLNFSTAFHPQTDGQSERVIQILEDMLRACVLDFGGN</sequence>
<dbReference type="SUPFAM" id="SSF50630">
    <property type="entry name" value="Acid proteases"/>
    <property type="match status" value="1"/>
</dbReference>
<evidence type="ECO:0000313" key="10">
    <source>
        <dbReference type="Proteomes" id="UP000288805"/>
    </source>
</evidence>
<dbReference type="InterPro" id="IPR001969">
    <property type="entry name" value="Aspartic_peptidase_AS"/>
</dbReference>
<evidence type="ECO:0000256" key="3">
    <source>
        <dbReference type="ARBA" id="ARBA00022695"/>
    </source>
</evidence>
<dbReference type="Pfam" id="PF00078">
    <property type="entry name" value="RVT_1"/>
    <property type="match status" value="1"/>
</dbReference>
<dbReference type="GO" id="GO:0006508">
    <property type="term" value="P:proteolysis"/>
    <property type="evidence" value="ECO:0007669"/>
    <property type="project" value="UniProtKB-KW"/>
</dbReference>
<reference evidence="9 10" key="1">
    <citation type="journal article" date="2018" name="PLoS Genet.">
        <title>Population sequencing reveals clonal diversity and ancestral inbreeding in the grapevine cultivar Chardonnay.</title>
        <authorList>
            <person name="Roach M.J."/>
            <person name="Johnson D.L."/>
            <person name="Bohlmann J."/>
            <person name="van Vuuren H.J."/>
            <person name="Jones S.J."/>
            <person name="Pretorius I.S."/>
            <person name="Schmidt S.A."/>
            <person name="Borneman A.R."/>
        </authorList>
    </citation>
    <scope>NUCLEOTIDE SEQUENCE [LARGE SCALE GENOMIC DNA]</scope>
    <source>
        <strain evidence="10">cv. Chardonnay</strain>
        <tissue evidence="9">Leaf</tissue>
    </source>
</reference>
<protein>
    <submittedName>
        <fullName evidence="9">Retrovirus-related Pol polyprotein from transposon 17.6</fullName>
    </submittedName>
</protein>
<evidence type="ECO:0000256" key="4">
    <source>
        <dbReference type="ARBA" id="ARBA00022722"/>
    </source>
</evidence>
<organism evidence="9 10">
    <name type="scientific">Vitis vinifera</name>
    <name type="common">Grape</name>
    <dbReference type="NCBI Taxonomy" id="29760"/>
    <lineage>
        <taxon>Eukaryota</taxon>
        <taxon>Viridiplantae</taxon>
        <taxon>Streptophyta</taxon>
        <taxon>Embryophyta</taxon>
        <taxon>Tracheophyta</taxon>
        <taxon>Spermatophyta</taxon>
        <taxon>Magnoliopsida</taxon>
        <taxon>eudicotyledons</taxon>
        <taxon>Gunneridae</taxon>
        <taxon>Pentapetalae</taxon>
        <taxon>rosids</taxon>
        <taxon>Vitales</taxon>
        <taxon>Vitaceae</taxon>
        <taxon>Viteae</taxon>
        <taxon>Vitis</taxon>
    </lineage>
</organism>
<dbReference type="GO" id="GO:0003964">
    <property type="term" value="F:RNA-directed DNA polymerase activity"/>
    <property type="evidence" value="ECO:0007669"/>
    <property type="project" value="UniProtKB-KW"/>
</dbReference>
<dbReference type="InterPro" id="IPR050951">
    <property type="entry name" value="Retrovirus_Pol_polyprotein"/>
</dbReference>
<keyword evidence="2" id="KW-0808">Transferase</keyword>
<evidence type="ECO:0000256" key="5">
    <source>
        <dbReference type="ARBA" id="ARBA00022759"/>
    </source>
</evidence>
<feature type="domain" description="Integrase catalytic" evidence="8">
    <location>
        <begin position="638"/>
        <end position="771"/>
    </location>
</feature>
<evidence type="ECO:0000313" key="9">
    <source>
        <dbReference type="EMBL" id="RVX07370.1"/>
    </source>
</evidence>
<evidence type="ECO:0000259" key="8">
    <source>
        <dbReference type="PROSITE" id="PS50994"/>
    </source>
</evidence>
<evidence type="ECO:0000256" key="2">
    <source>
        <dbReference type="ARBA" id="ARBA00022679"/>
    </source>
</evidence>
<dbReference type="CDD" id="cd00303">
    <property type="entry name" value="retropepsin_like"/>
    <property type="match status" value="1"/>
</dbReference>
<dbReference type="FunFam" id="3.10.10.10:FF:000007">
    <property type="entry name" value="Retrovirus-related Pol polyprotein from transposon 17.6-like Protein"/>
    <property type="match status" value="1"/>
</dbReference>
<dbReference type="PROSITE" id="PS50994">
    <property type="entry name" value="INTEGRASE"/>
    <property type="match status" value="1"/>
</dbReference>
<dbReference type="PANTHER" id="PTHR37984:SF5">
    <property type="entry name" value="PROTEIN NYNRIN-LIKE"/>
    <property type="match status" value="1"/>
</dbReference>
<comment type="caution">
    <text evidence="9">The sequence shown here is derived from an EMBL/GenBank/DDBJ whole genome shotgun (WGS) entry which is preliminary data.</text>
</comment>
<evidence type="ECO:0000256" key="7">
    <source>
        <dbReference type="ARBA" id="ARBA00022918"/>
    </source>
</evidence>
<dbReference type="InterPro" id="IPR012337">
    <property type="entry name" value="RNaseH-like_sf"/>
</dbReference>
<dbReference type="InterPro" id="IPR036397">
    <property type="entry name" value="RNaseH_sf"/>
</dbReference>
<keyword evidence="5" id="KW-0255">Endonuclease</keyword>
<dbReference type="CDD" id="cd01647">
    <property type="entry name" value="RT_LTR"/>
    <property type="match status" value="1"/>
</dbReference>
<keyword evidence="6" id="KW-0378">Hydrolase</keyword>
<dbReference type="PANTHER" id="PTHR37984">
    <property type="entry name" value="PROTEIN CBG26694"/>
    <property type="match status" value="1"/>
</dbReference>
<dbReference type="SUPFAM" id="SSF53098">
    <property type="entry name" value="Ribonuclease H-like"/>
    <property type="match status" value="1"/>
</dbReference>
<dbReference type="EMBL" id="QGNW01000046">
    <property type="protein sequence ID" value="RVX07370.1"/>
    <property type="molecule type" value="Genomic_DNA"/>
</dbReference>
<dbReference type="Pfam" id="PF08284">
    <property type="entry name" value="RVP_2"/>
    <property type="match status" value="1"/>
</dbReference>
<dbReference type="InterPro" id="IPR001584">
    <property type="entry name" value="Integrase_cat-core"/>
</dbReference>
<gene>
    <name evidence="9" type="primary">pol_2425</name>
    <name evidence="9" type="ORF">CK203_022670</name>
</gene>
<dbReference type="Gene3D" id="3.30.420.10">
    <property type="entry name" value="Ribonuclease H-like superfamily/Ribonuclease H"/>
    <property type="match status" value="1"/>
</dbReference>
<dbReference type="InterPro" id="IPR043128">
    <property type="entry name" value="Rev_trsase/Diguanyl_cyclase"/>
</dbReference>
<dbReference type="Gene3D" id="3.30.70.270">
    <property type="match status" value="1"/>
</dbReference>
<dbReference type="SUPFAM" id="SSF56672">
    <property type="entry name" value="DNA/RNA polymerases"/>
    <property type="match status" value="1"/>
</dbReference>
<evidence type="ECO:0000256" key="1">
    <source>
        <dbReference type="ARBA" id="ARBA00022670"/>
    </source>
</evidence>
<proteinExistence type="predicted"/>
<dbReference type="AlphaFoldDB" id="A0A438JEI7"/>
<keyword evidence="4" id="KW-0540">Nuclease</keyword>
<dbReference type="Gene3D" id="3.10.10.10">
    <property type="entry name" value="HIV Type 1 Reverse Transcriptase, subunit A, domain 1"/>
    <property type="match status" value="1"/>
</dbReference>
<keyword evidence="1" id="KW-0645">Protease</keyword>
<keyword evidence="3" id="KW-0548">Nucleotidyltransferase</keyword>
<evidence type="ECO:0000256" key="6">
    <source>
        <dbReference type="ARBA" id="ARBA00022801"/>
    </source>
</evidence>
<dbReference type="PROSITE" id="PS00141">
    <property type="entry name" value="ASP_PROTEASE"/>
    <property type="match status" value="1"/>
</dbReference>
<dbReference type="Gene3D" id="2.40.70.10">
    <property type="entry name" value="Acid Proteases"/>
    <property type="match status" value="1"/>
</dbReference>
<accession>A0A438JEI7</accession>
<dbReference type="InterPro" id="IPR000477">
    <property type="entry name" value="RT_dom"/>
</dbReference>
<dbReference type="GO" id="GO:0004190">
    <property type="term" value="F:aspartic-type endopeptidase activity"/>
    <property type="evidence" value="ECO:0007669"/>
    <property type="project" value="InterPro"/>
</dbReference>
<dbReference type="GO" id="GO:0015074">
    <property type="term" value="P:DNA integration"/>
    <property type="evidence" value="ECO:0007669"/>
    <property type="project" value="InterPro"/>
</dbReference>
<dbReference type="GO" id="GO:0003676">
    <property type="term" value="F:nucleic acid binding"/>
    <property type="evidence" value="ECO:0007669"/>
    <property type="project" value="InterPro"/>
</dbReference>
<keyword evidence="7" id="KW-0695">RNA-directed DNA polymerase</keyword>
<dbReference type="Proteomes" id="UP000288805">
    <property type="component" value="Unassembled WGS sequence"/>
</dbReference>